<feature type="compositionally biased region" description="Low complexity" evidence="1">
    <location>
        <begin position="9"/>
        <end position="25"/>
    </location>
</feature>
<feature type="region of interest" description="Disordered" evidence="1">
    <location>
        <begin position="1"/>
        <end position="41"/>
    </location>
</feature>
<evidence type="ECO:0000256" key="1">
    <source>
        <dbReference type="SAM" id="MobiDB-lite"/>
    </source>
</evidence>
<name>A0A6J4JCK1_9ACTN</name>
<keyword evidence="2" id="KW-0812">Transmembrane</keyword>
<gene>
    <name evidence="3" type="ORF">AVDCRST_MAG57-3479</name>
</gene>
<keyword evidence="2" id="KW-1133">Transmembrane helix</keyword>
<reference evidence="3" key="1">
    <citation type="submission" date="2020-02" db="EMBL/GenBank/DDBJ databases">
        <authorList>
            <person name="Meier V. D."/>
        </authorList>
    </citation>
    <scope>NUCLEOTIDE SEQUENCE</scope>
    <source>
        <strain evidence="3">AVDCRST_MAG57</strain>
    </source>
</reference>
<protein>
    <recommendedName>
        <fullName evidence="4">Integral membrane protein</fullName>
    </recommendedName>
</protein>
<feature type="transmembrane region" description="Helical" evidence="2">
    <location>
        <begin position="108"/>
        <end position="129"/>
    </location>
</feature>
<dbReference type="EMBL" id="CADCTI010000284">
    <property type="protein sequence ID" value="CAA9276622.1"/>
    <property type="molecule type" value="Genomic_DNA"/>
</dbReference>
<accession>A0A6J4JCK1</accession>
<sequence length="162" mass="16360">MDLDRPVRAGGPMTAPTPQPTTAGASRAEPPPPTPQDASTGQLIGQLTDQLSRLVRDEARLAQAEVTQKAKKLGVGAGLFGGAGLMAFFGLAVLIAAAVLALDLVLPAWLAAVIVAVVLFAIAGVLALVGKKDVDQASPPVPTQAIAGVQADIATVKQGLSR</sequence>
<organism evidence="3">
    <name type="scientific">uncultured Blastococcus sp</name>
    <dbReference type="NCBI Taxonomy" id="217144"/>
    <lineage>
        <taxon>Bacteria</taxon>
        <taxon>Bacillati</taxon>
        <taxon>Actinomycetota</taxon>
        <taxon>Actinomycetes</taxon>
        <taxon>Geodermatophilales</taxon>
        <taxon>Geodermatophilaceae</taxon>
        <taxon>Blastococcus</taxon>
        <taxon>environmental samples</taxon>
    </lineage>
</organism>
<evidence type="ECO:0000313" key="3">
    <source>
        <dbReference type="EMBL" id="CAA9276622.1"/>
    </source>
</evidence>
<proteinExistence type="predicted"/>
<dbReference type="InterPro" id="IPR009937">
    <property type="entry name" value="Phage_holin_3_6"/>
</dbReference>
<evidence type="ECO:0008006" key="4">
    <source>
        <dbReference type="Google" id="ProtNLM"/>
    </source>
</evidence>
<evidence type="ECO:0000256" key="2">
    <source>
        <dbReference type="SAM" id="Phobius"/>
    </source>
</evidence>
<feature type="transmembrane region" description="Helical" evidence="2">
    <location>
        <begin position="79"/>
        <end position="102"/>
    </location>
</feature>
<dbReference type="AlphaFoldDB" id="A0A6J4JCK1"/>
<dbReference type="Pfam" id="PF07332">
    <property type="entry name" value="Phage_holin_3_6"/>
    <property type="match status" value="1"/>
</dbReference>
<keyword evidence="2" id="KW-0472">Membrane</keyword>